<sequence length="296" mass="31761">MARSFYLATLLMLLPVALAASKSSMIGVSSPLIIWSSSDKNVKASRVSYEVLSDVEGVASDFVLSAIGKEKGDADMTPYLIGADDGVVAVFLGKELDTSDLRSSSAVTTLKHILDDASSSIVFPYAASKGSIKDSLVNSLTASDVKFRMVNCEADASEKNLKSAIKSALKQKPRVLLICPAVSAIPNSDEALESEMHQLTVTEKALHGVNHMVMYSSAPELLSQVDISISEVRRRSLLADFSGFGNYTTCGTLCQVQVRWLEALLAVLFMAIAACSGLFCLYILDTPTRFQVAKDV</sequence>
<dbReference type="PANTHER" id="PTHR35285">
    <property type="entry name" value="2-C-METHYL-D-ERYTHRITOL 4-PHOSPHATE CYTIDYLYLTRANSFERASE"/>
    <property type="match status" value="1"/>
</dbReference>
<keyword evidence="2" id="KW-0732">Signal</keyword>
<evidence type="ECO:0000256" key="2">
    <source>
        <dbReference type="SAM" id="SignalP"/>
    </source>
</evidence>
<gene>
    <name evidence="3" type="ORF">PPAR00522_LOCUS12901</name>
</gene>
<reference evidence="3" key="1">
    <citation type="submission" date="2021-01" db="EMBL/GenBank/DDBJ databases">
        <authorList>
            <person name="Corre E."/>
            <person name="Pelletier E."/>
            <person name="Niang G."/>
            <person name="Scheremetjew M."/>
            <person name="Finn R."/>
            <person name="Kale V."/>
            <person name="Holt S."/>
            <person name="Cochrane G."/>
            <person name="Meng A."/>
            <person name="Brown T."/>
            <person name="Cohen L."/>
        </authorList>
    </citation>
    <scope>NUCLEOTIDE SEQUENCE</scope>
    <source>
        <strain evidence="3">SAG 63-3</strain>
    </source>
</reference>
<feature type="transmembrane region" description="Helical" evidence="1">
    <location>
        <begin position="260"/>
        <end position="284"/>
    </location>
</feature>
<feature type="chain" id="PRO_5031376021" description="Protein BIG1" evidence="2">
    <location>
        <begin position="20"/>
        <end position="296"/>
    </location>
</feature>
<protein>
    <recommendedName>
        <fullName evidence="4">Protein BIG1</fullName>
    </recommendedName>
</protein>
<evidence type="ECO:0000256" key="1">
    <source>
        <dbReference type="SAM" id="Phobius"/>
    </source>
</evidence>
<evidence type="ECO:0008006" key="4">
    <source>
        <dbReference type="Google" id="ProtNLM"/>
    </source>
</evidence>
<proteinExistence type="predicted"/>
<keyword evidence="1" id="KW-0472">Membrane</keyword>
<organism evidence="3">
    <name type="scientific">Polytomella parva</name>
    <dbReference type="NCBI Taxonomy" id="51329"/>
    <lineage>
        <taxon>Eukaryota</taxon>
        <taxon>Viridiplantae</taxon>
        <taxon>Chlorophyta</taxon>
        <taxon>core chlorophytes</taxon>
        <taxon>Chlorophyceae</taxon>
        <taxon>CS clade</taxon>
        <taxon>Chlamydomonadales</taxon>
        <taxon>Chlamydomonadaceae</taxon>
        <taxon>Polytomella</taxon>
    </lineage>
</organism>
<dbReference type="EMBL" id="HBFM01019775">
    <property type="protein sequence ID" value="CAD8777171.1"/>
    <property type="molecule type" value="Transcribed_RNA"/>
</dbReference>
<dbReference type="PANTHER" id="PTHR35285:SF1">
    <property type="entry name" value="2-C-METHYL-D-ERYTHRITOL 4-PHOSPHATE CYTIDYLYLTRANSFERASE"/>
    <property type="match status" value="1"/>
</dbReference>
<keyword evidence="1" id="KW-0812">Transmembrane</keyword>
<dbReference type="AlphaFoldDB" id="A0A7S0V4Y6"/>
<accession>A0A7S0V4Y6</accession>
<name>A0A7S0V4Y6_9CHLO</name>
<evidence type="ECO:0000313" key="3">
    <source>
        <dbReference type="EMBL" id="CAD8777171.1"/>
    </source>
</evidence>
<keyword evidence="1" id="KW-1133">Transmembrane helix</keyword>
<feature type="signal peptide" evidence="2">
    <location>
        <begin position="1"/>
        <end position="19"/>
    </location>
</feature>